<reference evidence="1 2" key="1">
    <citation type="journal article" date="2009" name="Stand. Genomic Sci.">
        <title>Complete genome sequence of Actinosynnema mirum type strain (101).</title>
        <authorList>
            <person name="Land M."/>
            <person name="Lapidus A."/>
            <person name="Mayilraj S."/>
            <person name="Chen F."/>
            <person name="Copeland A."/>
            <person name="Del Rio T.G."/>
            <person name="Nolan M."/>
            <person name="Lucas S."/>
            <person name="Tice H."/>
            <person name="Cheng J.F."/>
            <person name="Chertkov O."/>
            <person name="Bruce D."/>
            <person name="Goodwin L."/>
            <person name="Pitluck S."/>
            <person name="Rohde M."/>
            <person name="Goker M."/>
            <person name="Pati A."/>
            <person name="Ivanova N."/>
            <person name="Mavromatis K."/>
            <person name="Chen A."/>
            <person name="Palaniappan K."/>
            <person name="Hauser L."/>
            <person name="Chang Y.J."/>
            <person name="Jeffries C.C."/>
            <person name="Brettin T."/>
            <person name="Detter J.C."/>
            <person name="Han C."/>
            <person name="Chain P."/>
            <person name="Tindall B.J."/>
            <person name="Bristow J."/>
            <person name="Eisen J.A."/>
            <person name="Markowitz V."/>
            <person name="Hugenholtz P."/>
            <person name="Kyrpides N.C."/>
            <person name="Klenk H.P."/>
        </authorList>
    </citation>
    <scope>NUCLEOTIDE SEQUENCE [LARGE SCALE GENOMIC DNA]</scope>
    <source>
        <strain evidence="2">ATCC 29888 / DSM 43827 / JCM 3225 / NBRC 14064 / NCIMB 13271 / NRRL B-12336 / IMRU 3971 / 101</strain>
    </source>
</reference>
<proteinExistence type="predicted"/>
<protein>
    <submittedName>
        <fullName evidence="1">Uncharacterized protein</fullName>
    </submittedName>
</protein>
<name>C6WHP6_ACTMD</name>
<keyword evidence="2" id="KW-1185">Reference proteome</keyword>
<dbReference type="AlphaFoldDB" id="C6WHP6"/>
<evidence type="ECO:0000313" key="2">
    <source>
        <dbReference type="Proteomes" id="UP000002213"/>
    </source>
</evidence>
<dbReference type="EMBL" id="CP001630">
    <property type="protein sequence ID" value="ACU39995.1"/>
    <property type="molecule type" value="Genomic_DNA"/>
</dbReference>
<accession>C6WHP6</accession>
<gene>
    <name evidence="1" type="ordered locus">Amir_6190</name>
</gene>
<dbReference type="RefSeq" id="WP_015804879.1">
    <property type="nucleotide sequence ID" value="NC_013093.1"/>
</dbReference>
<sequence>MHITTVTGQVVTLPAPDALLYAGLIQRRLQYVPWAAAWTR</sequence>
<dbReference type="HOGENOM" id="CLU_3283598_0_0_11"/>
<evidence type="ECO:0000313" key="1">
    <source>
        <dbReference type="EMBL" id="ACU39995.1"/>
    </source>
</evidence>
<dbReference type="STRING" id="446462.Amir_6190"/>
<dbReference type="Proteomes" id="UP000002213">
    <property type="component" value="Chromosome"/>
</dbReference>
<dbReference type="KEGG" id="ami:Amir_6190"/>
<organism evidence="1 2">
    <name type="scientific">Actinosynnema mirum (strain ATCC 29888 / DSM 43827 / JCM 3225 / NBRC 14064 / NCIMB 13271 / NRRL B-12336 / IMRU 3971 / 101)</name>
    <dbReference type="NCBI Taxonomy" id="446462"/>
    <lineage>
        <taxon>Bacteria</taxon>
        <taxon>Bacillati</taxon>
        <taxon>Actinomycetota</taxon>
        <taxon>Actinomycetes</taxon>
        <taxon>Pseudonocardiales</taxon>
        <taxon>Pseudonocardiaceae</taxon>
        <taxon>Actinosynnema</taxon>
    </lineage>
</organism>